<protein>
    <submittedName>
        <fullName evidence="1">Uncharacterized protein</fullName>
    </submittedName>
</protein>
<reference evidence="1 2" key="1">
    <citation type="submission" date="2019-09" db="EMBL/GenBank/DDBJ databases">
        <title>Genome sequence of Rhodovastum atsumiense, a diverse member of the Acetobacteraceae family of non-sulfur purple photosynthetic bacteria.</title>
        <authorList>
            <person name="Meyer T."/>
            <person name="Kyndt J."/>
        </authorList>
    </citation>
    <scope>NUCLEOTIDE SEQUENCE [LARGE SCALE GENOMIC DNA]</scope>
    <source>
        <strain evidence="1 2">DSM 21279</strain>
    </source>
</reference>
<gene>
    <name evidence="1" type="ORF">F1189_13890</name>
</gene>
<name>A0A5M6IUV9_9PROT</name>
<keyword evidence="2" id="KW-1185">Reference proteome</keyword>
<dbReference type="Proteomes" id="UP000325255">
    <property type="component" value="Unassembled WGS sequence"/>
</dbReference>
<sequence>MLALRAVDNLRVEVERLERDLADAYAVIWCLVKQAGGEVRLSLHAMEQGRREKMLASWRDGASSDIIIQAGDRT</sequence>
<proteinExistence type="predicted"/>
<dbReference type="RefSeq" id="WP_150041421.1">
    <property type="nucleotide sequence ID" value="NZ_OW485606.1"/>
</dbReference>
<dbReference type="AlphaFoldDB" id="A0A5M6IUV9"/>
<evidence type="ECO:0000313" key="1">
    <source>
        <dbReference type="EMBL" id="KAA5611647.1"/>
    </source>
</evidence>
<dbReference type="EMBL" id="VWPK01000019">
    <property type="protein sequence ID" value="KAA5611647.1"/>
    <property type="molecule type" value="Genomic_DNA"/>
</dbReference>
<accession>A0A5M6IUV9</accession>
<comment type="caution">
    <text evidence="1">The sequence shown here is derived from an EMBL/GenBank/DDBJ whole genome shotgun (WGS) entry which is preliminary data.</text>
</comment>
<organism evidence="1 2">
    <name type="scientific">Rhodovastum atsumiense</name>
    <dbReference type="NCBI Taxonomy" id="504468"/>
    <lineage>
        <taxon>Bacteria</taxon>
        <taxon>Pseudomonadati</taxon>
        <taxon>Pseudomonadota</taxon>
        <taxon>Alphaproteobacteria</taxon>
        <taxon>Acetobacterales</taxon>
        <taxon>Acetobacteraceae</taxon>
        <taxon>Rhodovastum</taxon>
    </lineage>
</organism>
<evidence type="ECO:0000313" key="2">
    <source>
        <dbReference type="Proteomes" id="UP000325255"/>
    </source>
</evidence>